<accession>A0AAD7VDP1</accession>
<evidence type="ECO:0000313" key="2">
    <source>
        <dbReference type="EMBL" id="KAJ7972007.1"/>
    </source>
</evidence>
<evidence type="ECO:0000256" key="1">
    <source>
        <dbReference type="SAM" id="Phobius"/>
    </source>
</evidence>
<comment type="caution">
    <text evidence="2">The sequence shown here is derived from an EMBL/GenBank/DDBJ whole genome shotgun (WGS) entry which is preliminary data.</text>
</comment>
<keyword evidence="3" id="KW-1185">Reference proteome</keyword>
<keyword evidence="1" id="KW-0472">Membrane</keyword>
<dbReference type="KEGG" id="qsa:O6P43_009958"/>
<dbReference type="AlphaFoldDB" id="A0AAD7VDP1"/>
<reference evidence="2" key="1">
    <citation type="journal article" date="2023" name="Science">
        <title>Elucidation of the pathway for biosynthesis of saponin adjuvants from the soapbark tree.</title>
        <authorList>
            <person name="Reed J."/>
            <person name="Orme A."/>
            <person name="El-Demerdash A."/>
            <person name="Owen C."/>
            <person name="Martin L.B.B."/>
            <person name="Misra R.C."/>
            <person name="Kikuchi S."/>
            <person name="Rejzek M."/>
            <person name="Martin A.C."/>
            <person name="Harkess A."/>
            <person name="Leebens-Mack J."/>
            <person name="Louveau T."/>
            <person name="Stephenson M.J."/>
            <person name="Osbourn A."/>
        </authorList>
    </citation>
    <scope>NUCLEOTIDE SEQUENCE</scope>
    <source>
        <strain evidence="2">S10</strain>
    </source>
</reference>
<gene>
    <name evidence="2" type="ORF">O6P43_009958</name>
</gene>
<protein>
    <submittedName>
        <fullName evidence="2">Chaperone protein dnaJ 72</fullName>
    </submittedName>
</protein>
<name>A0AAD7VDP1_QUISA</name>
<feature type="transmembrane region" description="Helical" evidence="1">
    <location>
        <begin position="115"/>
        <end position="133"/>
    </location>
</feature>
<proteinExistence type="predicted"/>
<keyword evidence="1" id="KW-0812">Transmembrane</keyword>
<evidence type="ECO:0000313" key="3">
    <source>
        <dbReference type="Proteomes" id="UP001163823"/>
    </source>
</evidence>
<dbReference type="Proteomes" id="UP001163823">
    <property type="component" value="Chromosome 4"/>
</dbReference>
<dbReference type="EMBL" id="JARAOO010000004">
    <property type="protein sequence ID" value="KAJ7972007.1"/>
    <property type="molecule type" value="Genomic_DNA"/>
</dbReference>
<keyword evidence="1" id="KW-1133">Transmembrane helix</keyword>
<sequence>MQTYPFGIAVRELRRRSKPRAIKENATLRFKWVSEAYEVLSDDRADYNIRLRAGGSRSGFSTGSDEGYGCSYYQSNYNFGGNGNTYKSKPKGGSGTFDGFTAKFEVALHYLTTRAFLLNVAFAGALLGAVVIIDMGRDAIWKTHNSGKSFEEVMESVEKAENHKLKEGYL</sequence>
<organism evidence="2 3">
    <name type="scientific">Quillaja saponaria</name>
    <name type="common">Soap bark tree</name>
    <dbReference type="NCBI Taxonomy" id="32244"/>
    <lineage>
        <taxon>Eukaryota</taxon>
        <taxon>Viridiplantae</taxon>
        <taxon>Streptophyta</taxon>
        <taxon>Embryophyta</taxon>
        <taxon>Tracheophyta</taxon>
        <taxon>Spermatophyta</taxon>
        <taxon>Magnoliopsida</taxon>
        <taxon>eudicotyledons</taxon>
        <taxon>Gunneridae</taxon>
        <taxon>Pentapetalae</taxon>
        <taxon>rosids</taxon>
        <taxon>fabids</taxon>
        <taxon>Fabales</taxon>
        <taxon>Quillajaceae</taxon>
        <taxon>Quillaja</taxon>
    </lineage>
</organism>